<reference evidence="2 3" key="1">
    <citation type="journal article" date="2021" name="Cell Host Microbe">
        <title>in vivo commensal control of Clostridioides difficile virulence.</title>
        <authorList>
            <person name="Girinathan B.P."/>
            <person name="Dibenedetto N."/>
            <person name="Worley J.N."/>
            <person name="Peltier J."/>
            <person name="Arrieta-Ortiz M.L."/>
            <person name="Rupa Christinal Immanuel S."/>
            <person name="Lavin R."/>
            <person name="Delaney M.L."/>
            <person name="Cummins C."/>
            <person name="Hoffmann M."/>
            <person name="Luo Y."/>
            <person name="Gonzalez-Escalona N."/>
            <person name="Allard M."/>
            <person name="Onderdonk A.B."/>
            <person name="Gerber G.K."/>
            <person name="Sonenshein A.L."/>
            <person name="Baliga N."/>
            <person name="Dupuy B."/>
            <person name="Bry L."/>
        </authorList>
    </citation>
    <scope>NUCLEOTIDE SEQUENCE [LARGE SCALE GENOMIC DNA]</scope>
    <source>
        <strain evidence="2 3">DSM 599</strain>
    </source>
</reference>
<proteinExistence type="predicted"/>
<sequence>MLTEKVFVYGSLRSGMFNYEKLLKGKVKGSESGTVCGELFHIENKGYPAAICGDSKVVGELMELKDFKKTLRELDGLENYNEEDKNSEYIREIVDVSLENGAKEKAYFYRYNKEADRNRIDKLLKVSSGDWVNR</sequence>
<accession>A0ABS7L2J7</accession>
<evidence type="ECO:0000313" key="3">
    <source>
        <dbReference type="Proteomes" id="UP001299068"/>
    </source>
</evidence>
<dbReference type="Gene3D" id="3.10.490.10">
    <property type="entry name" value="Gamma-glutamyl cyclotransferase-like"/>
    <property type="match status" value="1"/>
</dbReference>
<gene>
    <name evidence="2" type="ORF">K5V21_17775</name>
</gene>
<dbReference type="InterPro" id="IPR009288">
    <property type="entry name" value="AIG2-like_dom"/>
</dbReference>
<name>A0ABS7L2J7_CLOSR</name>
<feature type="domain" description="Gamma-glutamylcyclotransferase AIG2-like" evidence="1">
    <location>
        <begin position="6"/>
        <end position="132"/>
    </location>
</feature>
<dbReference type="Proteomes" id="UP001299068">
    <property type="component" value="Unassembled WGS sequence"/>
</dbReference>
<evidence type="ECO:0000259" key="1">
    <source>
        <dbReference type="Pfam" id="PF06094"/>
    </source>
</evidence>
<dbReference type="InterPro" id="IPR013024">
    <property type="entry name" value="GGCT-like"/>
</dbReference>
<comment type="caution">
    <text evidence="2">The sequence shown here is derived from an EMBL/GenBank/DDBJ whole genome shotgun (WGS) entry which is preliminary data.</text>
</comment>
<keyword evidence="3" id="KW-1185">Reference proteome</keyword>
<dbReference type="SUPFAM" id="SSF110857">
    <property type="entry name" value="Gamma-glutamyl cyclotransferase-like"/>
    <property type="match status" value="1"/>
</dbReference>
<dbReference type="EMBL" id="JAIKTU010000020">
    <property type="protein sequence ID" value="MBY0757284.1"/>
    <property type="molecule type" value="Genomic_DNA"/>
</dbReference>
<dbReference type="RefSeq" id="WP_221862394.1">
    <property type="nucleotide sequence ID" value="NZ_JAIKTU010000020.1"/>
</dbReference>
<dbReference type="InterPro" id="IPR036568">
    <property type="entry name" value="GGCT-like_sf"/>
</dbReference>
<dbReference type="CDD" id="cd06661">
    <property type="entry name" value="GGCT_like"/>
    <property type="match status" value="1"/>
</dbReference>
<evidence type="ECO:0000313" key="2">
    <source>
        <dbReference type="EMBL" id="MBY0757284.1"/>
    </source>
</evidence>
<organism evidence="2 3">
    <name type="scientific">Clostridium sardiniense</name>
    <name type="common">Clostridium absonum</name>
    <dbReference type="NCBI Taxonomy" id="29369"/>
    <lineage>
        <taxon>Bacteria</taxon>
        <taxon>Bacillati</taxon>
        <taxon>Bacillota</taxon>
        <taxon>Clostridia</taxon>
        <taxon>Eubacteriales</taxon>
        <taxon>Clostridiaceae</taxon>
        <taxon>Clostridium</taxon>
    </lineage>
</organism>
<dbReference type="Pfam" id="PF06094">
    <property type="entry name" value="GGACT"/>
    <property type="match status" value="1"/>
</dbReference>
<protein>
    <submittedName>
        <fullName evidence="2">Gamma-glutamylcyclotransferase</fullName>
    </submittedName>
</protein>